<feature type="transmembrane region" description="Helical" evidence="1">
    <location>
        <begin position="467"/>
        <end position="492"/>
    </location>
</feature>
<gene>
    <name evidence="2" type="ORF">TPC1_10742</name>
</gene>
<evidence type="ECO:0000313" key="2">
    <source>
        <dbReference type="EMBL" id="JAP96053.1"/>
    </source>
</evidence>
<organism evidence="2">
    <name type="scientific">Trepomonas sp. PC1</name>
    <dbReference type="NCBI Taxonomy" id="1076344"/>
    <lineage>
        <taxon>Eukaryota</taxon>
        <taxon>Metamonada</taxon>
        <taxon>Diplomonadida</taxon>
        <taxon>Hexamitidae</taxon>
        <taxon>Hexamitinae</taxon>
        <taxon>Trepomonas</taxon>
    </lineage>
</organism>
<accession>A0A146KHA1</accession>
<keyword evidence="1" id="KW-0472">Membrane</keyword>
<reference evidence="2" key="1">
    <citation type="submission" date="2015-07" db="EMBL/GenBank/DDBJ databases">
        <title>Adaptation to a free-living lifestyle via gene acquisitions in the diplomonad Trepomonas sp. PC1.</title>
        <authorList>
            <person name="Xu F."/>
            <person name="Jerlstrom-Hultqvist J."/>
            <person name="Kolisko M."/>
            <person name="Simpson A.G.B."/>
            <person name="Roger A.J."/>
            <person name="Svard S.G."/>
            <person name="Andersson J.O."/>
        </authorList>
    </citation>
    <scope>NUCLEOTIDE SEQUENCE</scope>
    <source>
        <strain evidence="2">PC1</strain>
    </source>
</reference>
<dbReference type="AlphaFoldDB" id="A0A146KHA1"/>
<name>A0A146KHA1_9EUKA</name>
<keyword evidence="1" id="KW-0812">Transmembrane</keyword>
<dbReference type="EMBL" id="GDID01000553">
    <property type="protein sequence ID" value="JAP96053.1"/>
    <property type="molecule type" value="Transcribed_RNA"/>
</dbReference>
<protein>
    <submittedName>
        <fullName evidence="2">Uncharacterized protein</fullName>
    </submittedName>
</protein>
<keyword evidence="1" id="KW-1133">Transmembrane helix</keyword>
<proteinExistence type="predicted"/>
<evidence type="ECO:0000256" key="1">
    <source>
        <dbReference type="SAM" id="Phobius"/>
    </source>
</evidence>
<sequence length="510" mass="57373">MRIIVMYDITELQDCYYTNATGTYNANLKTVTLSVTPTKSYECDVFPEGVLVTVKAFEIDHNLLWILDNFQYTVNQTLVLQEIDFGAFNPQMVQINISTVNYFTIVELSQLNFQLSALDQCFKTGTQFDVTNTQISLSVVASGACNLQMKYLLSLQTVLGDYSETLTLQQSTKIYVNGAQVSALDPDGTFPHYNENDVMMFYVDGDFTNAMMQQFMNIQITFNMKIDQLTVFSVVEPDIKNIGYDEPLFASNTLFITTAGASIQFQFGASVIANFGTMFDDSDQFIFRLGVQQGEQKYTLRNTLTSFSLSNNIISFDAAGSDEWASIAKVIDETATFQLDVTILNDNVLQQFFVVFPTYSYSCWENAVMYNMKDQACVHLVRKPTCVMDGKQAHLQLMIFNGNAFIKTISQQVMMTAEQYRYCFTCSDTSCSEALFNNANKALFKTSSSNLTSSVPVLTHAEGDYNLVSYISLAVGGLFALGSLVYLIIEFIKLKQKLKQMKVKKTIRKT</sequence>